<name>A0A6H2C4F4_DOLFA</name>
<reference evidence="1 2" key="2">
    <citation type="submission" date="2020-04" db="EMBL/GenBank/DDBJ databases">
        <authorList>
            <person name="Fomenkov A."/>
            <person name="Anton B.P."/>
            <person name="Roberts R.J."/>
        </authorList>
    </citation>
    <scope>NUCLEOTIDE SEQUENCE [LARGE SCALE GENOMIC DNA]</scope>
    <source>
        <strain evidence="1 2">CCAP 1403/13f</strain>
    </source>
</reference>
<dbReference type="RefSeq" id="WP_168697005.1">
    <property type="nucleotide sequence ID" value="NZ_CP051206.1"/>
</dbReference>
<evidence type="ECO:0000313" key="1">
    <source>
        <dbReference type="EMBL" id="QJB46407.1"/>
    </source>
</evidence>
<gene>
    <name evidence="1" type="ORF">HGD76_21715</name>
</gene>
<reference evidence="1 2" key="1">
    <citation type="submission" date="2020-04" db="EMBL/GenBank/DDBJ databases">
        <title>Genome-Wide Identification of 5-Methylcytosine Sites in Bacterial Genomes By High-Throughput Sequencing of MspJI Restriction Fragments.</title>
        <authorList>
            <person name="Wu V."/>
        </authorList>
    </citation>
    <scope>NUCLEOTIDE SEQUENCE [LARGE SCALE GENOMIC DNA]</scope>
    <source>
        <strain evidence="1 2">CCAP 1403/13f</strain>
    </source>
</reference>
<dbReference type="EMBL" id="CP051206">
    <property type="protein sequence ID" value="QJB46407.1"/>
    <property type="molecule type" value="Genomic_DNA"/>
</dbReference>
<dbReference type="Proteomes" id="UP000502433">
    <property type="component" value="Chromosome"/>
</dbReference>
<organism evidence="1 2">
    <name type="scientific">Dolichospermum flos-aquae CCAP 1403/13F</name>
    <dbReference type="NCBI Taxonomy" id="315271"/>
    <lineage>
        <taxon>Bacteria</taxon>
        <taxon>Bacillati</taxon>
        <taxon>Cyanobacteriota</taxon>
        <taxon>Cyanophyceae</taxon>
        <taxon>Nostocales</taxon>
        <taxon>Aphanizomenonaceae</taxon>
        <taxon>Dolichospermum</taxon>
    </lineage>
</organism>
<accession>A0A6H2C4F4</accession>
<dbReference type="AlphaFoldDB" id="A0A6H2C4F4"/>
<dbReference type="KEGG" id="dfs:HGD76_21715"/>
<proteinExistence type="predicted"/>
<protein>
    <submittedName>
        <fullName evidence="1">Uncharacterized protein</fullName>
    </submittedName>
</protein>
<evidence type="ECO:0000313" key="2">
    <source>
        <dbReference type="Proteomes" id="UP000502433"/>
    </source>
</evidence>
<sequence length="238" mass="26120">MLNHISKLMTSSQFKFPIVGLIVSAGVLGISYSSQQHYKLLSSTALATNYVVPINQSQINSDSSLLSRLQEIKEESIQKSPVNISRQISTDKLTENITALSTNTRELGKKGQVQFPEQDGTYLYGQSSTPNQLGQGYILFQKQQSKIIGALYVPHSEFSCFQGTLAKSGELAMTVKSSPGEVGVMEVSTASTIPKVDENEFTTYPYSVTLQDYHQLSSVSSNDREILQICQQGSDGFK</sequence>